<dbReference type="InterPro" id="IPR001251">
    <property type="entry name" value="CRAL-TRIO_dom"/>
</dbReference>
<dbReference type="SUPFAM" id="SSF52087">
    <property type="entry name" value="CRAL/TRIO domain"/>
    <property type="match status" value="1"/>
</dbReference>
<dbReference type="AlphaFoldDB" id="A0AAD1XPB2"/>
<dbReference type="PANTHER" id="PTHR46818:SF1">
    <property type="entry name" value="CHROMOSOME UNDETERMINED SCAFFOLD_125, WHOLE GENOME SHOTGUN SEQUENCE"/>
    <property type="match status" value="1"/>
</dbReference>
<dbReference type="PANTHER" id="PTHR46818">
    <property type="entry name" value="DOMAIN-CONTAINING PROTEIN, PUTATIVE-RELATED"/>
    <property type="match status" value="1"/>
</dbReference>
<name>A0AAD1XPB2_EUPCR</name>
<reference evidence="2" key="1">
    <citation type="submission" date="2023-07" db="EMBL/GenBank/DDBJ databases">
        <authorList>
            <consortium name="AG Swart"/>
            <person name="Singh M."/>
            <person name="Singh A."/>
            <person name="Seah K."/>
            <person name="Emmerich C."/>
        </authorList>
    </citation>
    <scope>NUCLEOTIDE SEQUENCE</scope>
    <source>
        <strain evidence="2">DP1</strain>
    </source>
</reference>
<feature type="domain" description="CRAL-TRIO" evidence="1">
    <location>
        <begin position="120"/>
        <end position="283"/>
    </location>
</feature>
<dbReference type="Pfam" id="PF00650">
    <property type="entry name" value="CRAL_TRIO"/>
    <property type="match status" value="1"/>
</dbReference>
<dbReference type="InterPro" id="IPR036865">
    <property type="entry name" value="CRAL-TRIO_dom_sf"/>
</dbReference>
<evidence type="ECO:0000313" key="3">
    <source>
        <dbReference type="Proteomes" id="UP001295684"/>
    </source>
</evidence>
<gene>
    <name evidence="2" type="ORF">ECRASSUSDP1_LOCUS17762</name>
</gene>
<dbReference type="Gene3D" id="3.40.525.10">
    <property type="entry name" value="CRAL-TRIO lipid binding domain"/>
    <property type="match status" value="1"/>
</dbReference>
<proteinExistence type="predicted"/>
<dbReference type="PROSITE" id="PS50191">
    <property type="entry name" value="CRAL_TRIO"/>
    <property type="match status" value="1"/>
</dbReference>
<dbReference type="Proteomes" id="UP001295684">
    <property type="component" value="Unassembled WGS sequence"/>
</dbReference>
<dbReference type="EMBL" id="CAMPGE010017948">
    <property type="protein sequence ID" value="CAI2376392.1"/>
    <property type="molecule type" value="Genomic_DNA"/>
</dbReference>
<keyword evidence="3" id="KW-1185">Reference proteome</keyword>
<dbReference type="SMART" id="SM00516">
    <property type="entry name" value="SEC14"/>
    <property type="match status" value="1"/>
</dbReference>
<protein>
    <recommendedName>
        <fullName evidence="1">CRAL-TRIO domain-containing protein</fullName>
    </recommendedName>
</protein>
<organism evidence="2 3">
    <name type="scientific">Euplotes crassus</name>
    <dbReference type="NCBI Taxonomy" id="5936"/>
    <lineage>
        <taxon>Eukaryota</taxon>
        <taxon>Sar</taxon>
        <taxon>Alveolata</taxon>
        <taxon>Ciliophora</taxon>
        <taxon>Intramacronucleata</taxon>
        <taxon>Spirotrichea</taxon>
        <taxon>Hypotrichia</taxon>
        <taxon>Euplotida</taxon>
        <taxon>Euplotidae</taxon>
        <taxon>Moneuplotes</taxon>
    </lineage>
</organism>
<comment type="caution">
    <text evidence="2">The sequence shown here is derived from an EMBL/GenBank/DDBJ whole genome shotgun (WGS) entry which is preliminary data.</text>
</comment>
<evidence type="ECO:0000313" key="2">
    <source>
        <dbReference type="EMBL" id="CAI2376392.1"/>
    </source>
</evidence>
<sequence>METIGTGLGMNFIGAGALGMNYVPITKDTFIPSEEDIFVHAGKEKQRLIFGEPLVYEDKEKELIQEFTNYLTENNLSLPEGYDERECFRYYQGCGYDSKKAFEGILENHEFNTKNLPVDIDSIEEALQSGMVYFYKTDIHFRPVCIINVKKLVKTELDEDILLKVTLAMADHVTKKYMRPGAIENWTVILDLKDVGVTQIPKKKLQSMVSILQSNFRGRLYKLFAINMPFMIRALWKLFKGMCDKFTQEKLSMYGGGYEADIQKVIPSYNLEKRFGGDLDDVESNFFPPQLE</sequence>
<dbReference type="CDD" id="cd00170">
    <property type="entry name" value="SEC14"/>
    <property type="match status" value="1"/>
</dbReference>
<accession>A0AAD1XPB2</accession>
<evidence type="ECO:0000259" key="1">
    <source>
        <dbReference type="PROSITE" id="PS50191"/>
    </source>
</evidence>